<evidence type="ECO:0000256" key="1">
    <source>
        <dbReference type="SAM" id="Phobius"/>
    </source>
</evidence>
<dbReference type="Pfam" id="PF04241">
    <property type="entry name" value="DUF423"/>
    <property type="match status" value="1"/>
</dbReference>
<dbReference type="AlphaFoldDB" id="A0A4Q2RC47"/>
<dbReference type="Proteomes" id="UP000289411">
    <property type="component" value="Unassembled WGS sequence"/>
</dbReference>
<keyword evidence="1" id="KW-0812">Transmembrane</keyword>
<proteinExistence type="predicted"/>
<gene>
    <name evidence="2" type="ORF">D3272_11200</name>
</gene>
<organism evidence="2 3">
    <name type="scientific">Lichenibacterium ramalinae</name>
    <dbReference type="NCBI Taxonomy" id="2316527"/>
    <lineage>
        <taxon>Bacteria</taxon>
        <taxon>Pseudomonadati</taxon>
        <taxon>Pseudomonadota</taxon>
        <taxon>Alphaproteobacteria</taxon>
        <taxon>Hyphomicrobiales</taxon>
        <taxon>Lichenihabitantaceae</taxon>
        <taxon>Lichenibacterium</taxon>
    </lineage>
</organism>
<feature type="transmembrane region" description="Helical" evidence="1">
    <location>
        <begin position="116"/>
        <end position="137"/>
    </location>
</feature>
<evidence type="ECO:0000313" key="2">
    <source>
        <dbReference type="EMBL" id="RYB05022.1"/>
    </source>
</evidence>
<evidence type="ECO:0000313" key="3">
    <source>
        <dbReference type="Proteomes" id="UP000289411"/>
    </source>
</evidence>
<keyword evidence="1" id="KW-1133">Transmembrane helix</keyword>
<name>A0A4Q2RC47_9HYPH</name>
<dbReference type="RefSeq" id="WP_129219260.1">
    <property type="nucleotide sequence ID" value="NZ_QYBC01000008.1"/>
</dbReference>
<dbReference type="EMBL" id="QYBC01000008">
    <property type="protein sequence ID" value="RYB05022.1"/>
    <property type="molecule type" value="Genomic_DNA"/>
</dbReference>
<feature type="transmembrane region" description="Helical" evidence="1">
    <location>
        <begin position="60"/>
        <end position="78"/>
    </location>
</feature>
<sequence length="144" mass="14001">MLDRPAPTESTAVSPAPKARLRWPLAFVAAAGLMGAAGVGIGAAAAHGGGNDLARTASEFLLLHAAAVVAASGMAVALGRTSSLLVAVLGLLTLGATLFGGELALAGLAAWRPLPLAAPTGGLCLMAGWLGLAVAALRAMRNAG</sequence>
<feature type="transmembrane region" description="Helical" evidence="1">
    <location>
        <begin position="25"/>
        <end position="48"/>
    </location>
</feature>
<comment type="caution">
    <text evidence="2">The sequence shown here is derived from an EMBL/GenBank/DDBJ whole genome shotgun (WGS) entry which is preliminary data.</text>
</comment>
<keyword evidence="1" id="KW-0472">Membrane</keyword>
<protein>
    <submittedName>
        <fullName evidence="2">DUF423 domain-containing protein</fullName>
    </submittedName>
</protein>
<reference evidence="2 3" key="2">
    <citation type="submission" date="2019-02" db="EMBL/GenBank/DDBJ databases">
        <title>'Lichenibacterium ramalinii' gen. nov. sp. nov., 'Lichenibacterium minor' gen. nov. sp. nov.</title>
        <authorList>
            <person name="Pankratov T."/>
        </authorList>
    </citation>
    <scope>NUCLEOTIDE SEQUENCE [LARGE SCALE GENOMIC DNA]</scope>
    <source>
        <strain evidence="2 3">RmlP001</strain>
    </source>
</reference>
<reference evidence="2 3" key="1">
    <citation type="submission" date="2018-09" db="EMBL/GenBank/DDBJ databases">
        <authorList>
            <person name="Grouzdev D.S."/>
            <person name="Krutkina M.S."/>
        </authorList>
    </citation>
    <scope>NUCLEOTIDE SEQUENCE [LARGE SCALE GENOMIC DNA]</scope>
    <source>
        <strain evidence="2 3">RmlP001</strain>
    </source>
</reference>
<accession>A0A4Q2RC47</accession>
<feature type="transmembrane region" description="Helical" evidence="1">
    <location>
        <begin position="85"/>
        <end position="110"/>
    </location>
</feature>
<dbReference type="InterPro" id="IPR006696">
    <property type="entry name" value="DUF423"/>
</dbReference>
<keyword evidence="3" id="KW-1185">Reference proteome</keyword>